<protein>
    <submittedName>
        <fullName evidence="1">Uncharacterized protein</fullName>
    </submittedName>
</protein>
<name>X1IG21_9ZZZZ</name>
<reference evidence="1" key="1">
    <citation type="journal article" date="2014" name="Front. Microbiol.">
        <title>High frequency of phylogenetically diverse reductive dehalogenase-homologous genes in deep subseafloor sedimentary metagenomes.</title>
        <authorList>
            <person name="Kawai M."/>
            <person name="Futagami T."/>
            <person name="Toyoda A."/>
            <person name="Takaki Y."/>
            <person name="Nishi S."/>
            <person name="Hori S."/>
            <person name="Arai W."/>
            <person name="Tsubouchi T."/>
            <person name="Morono Y."/>
            <person name="Uchiyama I."/>
            <person name="Ito T."/>
            <person name="Fujiyama A."/>
            <person name="Inagaki F."/>
            <person name="Takami H."/>
        </authorList>
    </citation>
    <scope>NUCLEOTIDE SEQUENCE</scope>
    <source>
        <strain evidence="1">Expedition CK06-06</strain>
    </source>
</reference>
<feature type="non-terminal residue" evidence="1">
    <location>
        <position position="1"/>
    </location>
</feature>
<organism evidence="1">
    <name type="scientific">marine sediment metagenome</name>
    <dbReference type="NCBI Taxonomy" id="412755"/>
    <lineage>
        <taxon>unclassified sequences</taxon>
        <taxon>metagenomes</taxon>
        <taxon>ecological metagenomes</taxon>
    </lineage>
</organism>
<dbReference type="EMBL" id="BARU01028227">
    <property type="protein sequence ID" value="GAH68215.1"/>
    <property type="molecule type" value="Genomic_DNA"/>
</dbReference>
<accession>X1IG21</accession>
<dbReference type="AlphaFoldDB" id="X1IG21"/>
<sequence>SEYINSELLPVISNIVGTGDFAYDAATNIYHYDDFNGYIVAFRTVPGASSMSVYITDKTYA</sequence>
<evidence type="ECO:0000313" key="1">
    <source>
        <dbReference type="EMBL" id="GAH68215.1"/>
    </source>
</evidence>
<proteinExistence type="predicted"/>
<comment type="caution">
    <text evidence="1">The sequence shown here is derived from an EMBL/GenBank/DDBJ whole genome shotgun (WGS) entry which is preliminary data.</text>
</comment>
<gene>
    <name evidence="1" type="ORF">S03H2_45089</name>
</gene>